<dbReference type="OrthoDB" id="10445811at2759"/>
<dbReference type="Proteomes" id="UP000054466">
    <property type="component" value="Unassembled WGS sequence"/>
</dbReference>
<accession>A0A0D2D5E4</accession>
<protein>
    <submittedName>
        <fullName evidence="2">Uncharacterized protein</fullName>
    </submittedName>
</protein>
<keyword evidence="3" id="KW-1185">Reference proteome</keyword>
<evidence type="ECO:0000256" key="1">
    <source>
        <dbReference type="SAM" id="MobiDB-lite"/>
    </source>
</evidence>
<organism evidence="2 3">
    <name type="scientific">Cladophialophora immunda</name>
    <dbReference type="NCBI Taxonomy" id="569365"/>
    <lineage>
        <taxon>Eukaryota</taxon>
        <taxon>Fungi</taxon>
        <taxon>Dikarya</taxon>
        <taxon>Ascomycota</taxon>
        <taxon>Pezizomycotina</taxon>
        <taxon>Eurotiomycetes</taxon>
        <taxon>Chaetothyriomycetidae</taxon>
        <taxon>Chaetothyriales</taxon>
        <taxon>Herpotrichiellaceae</taxon>
        <taxon>Cladophialophora</taxon>
    </lineage>
</organism>
<dbReference type="VEuPathDB" id="FungiDB:PV07_02586"/>
<dbReference type="EMBL" id="KN847041">
    <property type="protein sequence ID" value="KIW30894.1"/>
    <property type="molecule type" value="Genomic_DNA"/>
</dbReference>
<reference evidence="2 3" key="1">
    <citation type="submission" date="2015-01" db="EMBL/GenBank/DDBJ databases">
        <title>The Genome Sequence of Cladophialophora immunda CBS83496.</title>
        <authorList>
            <consortium name="The Broad Institute Genomics Platform"/>
            <person name="Cuomo C."/>
            <person name="de Hoog S."/>
            <person name="Gorbushina A."/>
            <person name="Stielow B."/>
            <person name="Teixiera M."/>
            <person name="Abouelleil A."/>
            <person name="Chapman S.B."/>
            <person name="Priest M."/>
            <person name="Young S.K."/>
            <person name="Wortman J."/>
            <person name="Nusbaum C."/>
            <person name="Birren B."/>
        </authorList>
    </citation>
    <scope>NUCLEOTIDE SEQUENCE [LARGE SCALE GENOMIC DNA]</scope>
    <source>
        <strain evidence="2 3">CBS 83496</strain>
    </source>
</reference>
<dbReference type="AlphaFoldDB" id="A0A0D2D5E4"/>
<feature type="compositionally biased region" description="Polar residues" evidence="1">
    <location>
        <begin position="1"/>
        <end position="11"/>
    </location>
</feature>
<evidence type="ECO:0000313" key="2">
    <source>
        <dbReference type="EMBL" id="KIW30894.1"/>
    </source>
</evidence>
<dbReference type="HOGENOM" id="CLU_2427072_0_0_1"/>
<feature type="region of interest" description="Disordered" evidence="1">
    <location>
        <begin position="1"/>
        <end position="41"/>
    </location>
</feature>
<gene>
    <name evidence="2" type="ORF">PV07_02586</name>
</gene>
<evidence type="ECO:0000313" key="3">
    <source>
        <dbReference type="Proteomes" id="UP000054466"/>
    </source>
</evidence>
<sequence>MDSNKVSSTTEDITDACGVTKSANSTDNSKSGDKGGLLDNKDLSARTKLGHSMAERVAKGASLEQVAFQNNMTADQAGQLISELVVRMSRCSISRD</sequence>
<dbReference type="RefSeq" id="XP_016251110.1">
    <property type="nucleotide sequence ID" value="XM_016389208.1"/>
</dbReference>
<dbReference type="GeneID" id="27341780"/>
<proteinExistence type="predicted"/>
<name>A0A0D2D5E4_9EURO</name>